<dbReference type="RefSeq" id="WP_088150158.1">
    <property type="nucleotide sequence ID" value="NZ_NHON01000008.1"/>
</dbReference>
<proteinExistence type="predicted"/>
<feature type="domain" description="HTH rpiR-type" evidence="4">
    <location>
        <begin position="9"/>
        <end position="85"/>
    </location>
</feature>
<keyword evidence="7" id="KW-1185">Reference proteome</keyword>
<keyword evidence="3" id="KW-0804">Transcription</keyword>
<keyword evidence="2" id="KW-0238">DNA-binding</keyword>
<dbReference type="InterPro" id="IPR046348">
    <property type="entry name" value="SIS_dom_sf"/>
</dbReference>
<dbReference type="Gene3D" id="3.40.50.10490">
    <property type="entry name" value="Glucose-6-phosphate isomerase like protein, domain 1"/>
    <property type="match status" value="1"/>
</dbReference>
<feature type="domain" description="SIS" evidence="5">
    <location>
        <begin position="124"/>
        <end position="264"/>
    </location>
</feature>
<dbReference type="PROSITE" id="PS51464">
    <property type="entry name" value="SIS"/>
    <property type="match status" value="1"/>
</dbReference>
<dbReference type="AlphaFoldDB" id="A0A211ZS63"/>
<dbReference type="Pfam" id="PF01418">
    <property type="entry name" value="HTH_6"/>
    <property type="match status" value="1"/>
</dbReference>
<dbReference type="PANTHER" id="PTHR30514:SF1">
    <property type="entry name" value="HTH-TYPE TRANSCRIPTIONAL REGULATOR HEXR-RELATED"/>
    <property type="match status" value="1"/>
</dbReference>
<dbReference type="GO" id="GO:0003677">
    <property type="term" value="F:DNA binding"/>
    <property type="evidence" value="ECO:0007669"/>
    <property type="project" value="UniProtKB-KW"/>
</dbReference>
<dbReference type="InterPro" id="IPR001347">
    <property type="entry name" value="SIS_dom"/>
</dbReference>
<dbReference type="CDD" id="cd05013">
    <property type="entry name" value="SIS_RpiR"/>
    <property type="match status" value="1"/>
</dbReference>
<dbReference type="GO" id="GO:1901135">
    <property type="term" value="P:carbohydrate derivative metabolic process"/>
    <property type="evidence" value="ECO:0007669"/>
    <property type="project" value="InterPro"/>
</dbReference>
<evidence type="ECO:0000259" key="4">
    <source>
        <dbReference type="PROSITE" id="PS51071"/>
    </source>
</evidence>
<dbReference type="Pfam" id="PF01380">
    <property type="entry name" value="SIS"/>
    <property type="match status" value="1"/>
</dbReference>
<evidence type="ECO:0000256" key="2">
    <source>
        <dbReference type="ARBA" id="ARBA00023125"/>
    </source>
</evidence>
<reference evidence="7" key="1">
    <citation type="submission" date="2017-05" db="EMBL/GenBank/DDBJ databases">
        <authorList>
            <person name="Macchi M."/>
            <person name="Festa S."/>
            <person name="Coppotelli B.M."/>
            <person name="Morelli I.S."/>
        </authorList>
    </citation>
    <scope>NUCLEOTIDE SEQUENCE [LARGE SCALE GENOMIC DNA]</scope>
    <source>
        <strain evidence="7">I</strain>
    </source>
</reference>
<accession>A0A211ZS63</accession>
<evidence type="ECO:0000313" key="6">
    <source>
        <dbReference type="EMBL" id="OWJ68044.1"/>
    </source>
</evidence>
<dbReference type="Proteomes" id="UP000196655">
    <property type="component" value="Unassembled WGS sequence"/>
</dbReference>
<evidence type="ECO:0000256" key="1">
    <source>
        <dbReference type="ARBA" id="ARBA00023015"/>
    </source>
</evidence>
<dbReference type="SUPFAM" id="SSF46689">
    <property type="entry name" value="Homeodomain-like"/>
    <property type="match status" value="1"/>
</dbReference>
<dbReference type="SUPFAM" id="SSF53697">
    <property type="entry name" value="SIS domain"/>
    <property type="match status" value="1"/>
</dbReference>
<dbReference type="STRING" id="1122125.GCA_000423185_04451"/>
<dbReference type="PROSITE" id="PS51071">
    <property type="entry name" value="HTH_RPIR"/>
    <property type="match status" value="1"/>
</dbReference>
<dbReference type="InterPro" id="IPR009057">
    <property type="entry name" value="Homeodomain-like_sf"/>
</dbReference>
<sequence>MSETPTLGRKVLASLRAANPGLSPALGRIGDYVLDGPERVLSQTVTELAEASGSSEASVIRFCREQGFPSFQGFKLALATELASAQPARAEEAGRHALFRIVDRAVDALRQTEDLLDPAAVEAVADRLRTARRVLVFGVGASSITARYAQYKLARIGLQAVAHDDPHMAAMATAALGEGDVALAVSSSGSTLDVVRAATLAKEAGAFLAAITNRSRSPLTGLADMVLLASAPETPLTGGALASKISQLVIVDMLFETIADRDPAARDAIRRTAQSVADRGY</sequence>
<dbReference type="GO" id="GO:0003700">
    <property type="term" value="F:DNA-binding transcription factor activity"/>
    <property type="evidence" value="ECO:0007669"/>
    <property type="project" value="InterPro"/>
</dbReference>
<dbReference type="InterPro" id="IPR047640">
    <property type="entry name" value="RpiR-like"/>
</dbReference>
<dbReference type="InterPro" id="IPR035472">
    <property type="entry name" value="RpiR-like_SIS"/>
</dbReference>
<dbReference type="InterPro" id="IPR036388">
    <property type="entry name" value="WH-like_DNA-bd_sf"/>
</dbReference>
<evidence type="ECO:0000259" key="5">
    <source>
        <dbReference type="PROSITE" id="PS51464"/>
    </source>
</evidence>
<organism evidence="6 7">
    <name type="scientific">Inquilinus limosus</name>
    <dbReference type="NCBI Taxonomy" id="171674"/>
    <lineage>
        <taxon>Bacteria</taxon>
        <taxon>Pseudomonadati</taxon>
        <taxon>Pseudomonadota</taxon>
        <taxon>Alphaproteobacteria</taxon>
        <taxon>Rhodospirillales</taxon>
        <taxon>Rhodospirillaceae</taxon>
        <taxon>Inquilinus</taxon>
    </lineage>
</organism>
<comment type="caution">
    <text evidence="6">The sequence shown here is derived from an EMBL/GenBank/DDBJ whole genome shotgun (WGS) entry which is preliminary data.</text>
</comment>
<dbReference type="EMBL" id="NHON01000008">
    <property type="protein sequence ID" value="OWJ68044.1"/>
    <property type="molecule type" value="Genomic_DNA"/>
</dbReference>
<evidence type="ECO:0008006" key="8">
    <source>
        <dbReference type="Google" id="ProtNLM"/>
    </source>
</evidence>
<gene>
    <name evidence="6" type="ORF">BWR60_06285</name>
</gene>
<dbReference type="PANTHER" id="PTHR30514">
    <property type="entry name" value="GLUCOKINASE"/>
    <property type="match status" value="1"/>
</dbReference>
<name>A0A211ZS63_9PROT</name>
<dbReference type="InterPro" id="IPR000281">
    <property type="entry name" value="HTH_RpiR"/>
</dbReference>
<keyword evidence="1" id="KW-0805">Transcription regulation</keyword>
<dbReference type="Gene3D" id="1.10.10.10">
    <property type="entry name" value="Winged helix-like DNA-binding domain superfamily/Winged helix DNA-binding domain"/>
    <property type="match status" value="1"/>
</dbReference>
<dbReference type="GO" id="GO:0097367">
    <property type="term" value="F:carbohydrate derivative binding"/>
    <property type="evidence" value="ECO:0007669"/>
    <property type="project" value="InterPro"/>
</dbReference>
<dbReference type="OrthoDB" id="8582409at2"/>
<evidence type="ECO:0000256" key="3">
    <source>
        <dbReference type="ARBA" id="ARBA00023163"/>
    </source>
</evidence>
<protein>
    <recommendedName>
        <fullName evidence="8">RpiR family transcriptional regulator</fullName>
    </recommendedName>
</protein>
<evidence type="ECO:0000313" key="7">
    <source>
        <dbReference type="Proteomes" id="UP000196655"/>
    </source>
</evidence>